<dbReference type="PROSITE" id="PS01273">
    <property type="entry name" value="COA_TRANSF_1"/>
    <property type="match status" value="1"/>
</dbReference>
<evidence type="ECO:0000313" key="3">
    <source>
        <dbReference type="Proteomes" id="UP001601058"/>
    </source>
</evidence>
<protein>
    <submittedName>
        <fullName evidence="2">CoA transferase subunit A</fullName>
    </submittedName>
</protein>
<dbReference type="GO" id="GO:0016740">
    <property type="term" value="F:transferase activity"/>
    <property type="evidence" value="ECO:0007669"/>
    <property type="project" value="UniProtKB-KW"/>
</dbReference>
<keyword evidence="3" id="KW-1185">Reference proteome</keyword>
<proteinExistence type="predicted"/>
<dbReference type="SUPFAM" id="SSF100950">
    <property type="entry name" value="NagB/RpiA/CoA transferase-like"/>
    <property type="match status" value="1"/>
</dbReference>
<dbReference type="Gene3D" id="3.40.1080.10">
    <property type="entry name" value="Glutaconate Coenzyme A-transferase"/>
    <property type="match status" value="1"/>
</dbReference>
<dbReference type="PANTHER" id="PTHR13707:SF57">
    <property type="entry name" value="SUCCINYL-COA:3-KETOACID COENZYME A TRANSFERASE SUBUNIT B-RELATED"/>
    <property type="match status" value="1"/>
</dbReference>
<dbReference type="EMBL" id="JBIACJ010000009">
    <property type="protein sequence ID" value="MFE8697871.1"/>
    <property type="molecule type" value="Genomic_DNA"/>
</dbReference>
<organism evidence="2 3">
    <name type="scientific">Cytobacillus mangrovibacter</name>
    <dbReference type="NCBI Taxonomy" id="3299024"/>
    <lineage>
        <taxon>Bacteria</taxon>
        <taxon>Bacillati</taxon>
        <taxon>Bacillota</taxon>
        <taxon>Bacilli</taxon>
        <taxon>Bacillales</taxon>
        <taxon>Bacillaceae</taxon>
        <taxon>Cytobacillus</taxon>
    </lineage>
</organism>
<evidence type="ECO:0000256" key="1">
    <source>
        <dbReference type="ARBA" id="ARBA00022679"/>
    </source>
</evidence>
<comment type="caution">
    <text evidence="2">The sequence shown here is derived from an EMBL/GenBank/DDBJ whole genome shotgun (WGS) entry which is preliminary data.</text>
</comment>
<dbReference type="InterPro" id="IPR004163">
    <property type="entry name" value="CoA_transf_BS"/>
</dbReference>
<evidence type="ECO:0000313" key="2">
    <source>
        <dbReference type="EMBL" id="MFE8697871.1"/>
    </source>
</evidence>
<dbReference type="InterPro" id="IPR004165">
    <property type="entry name" value="CoA_trans_fam_I"/>
</dbReference>
<sequence>MVYSVYKDKVKSPEEAIGEIQDGDTLLVGGFGLCGTPFTLIDTIARQTEARNLTVISNNLGEAGKGLGKLLPTGHLKKAVGSYFTSNRDAVKAWKKGELEIELIPQGTLAEAIRAGGAGIAGFYIKTAVGTELAIGKEEKIFNNERYILIEGIRAKVALIKAWKADRLGNLIYTKSARNFNPMMATAADIVIAEVDEIVEVGELDPEKIVTPHNYVDLIVESRYEKSGGVYIEKSTGY</sequence>
<dbReference type="InterPro" id="IPR037171">
    <property type="entry name" value="NagB/RpiA_transferase-like"/>
</dbReference>
<keyword evidence="1 2" id="KW-0808">Transferase</keyword>
<name>A0ABW6K126_9BACI</name>
<dbReference type="Proteomes" id="UP001601058">
    <property type="component" value="Unassembled WGS sequence"/>
</dbReference>
<dbReference type="Pfam" id="PF01144">
    <property type="entry name" value="CoA_trans"/>
    <property type="match status" value="1"/>
</dbReference>
<dbReference type="NCBIfam" id="TIGR02429">
    <property type="entry name" value="pcaI_scoA_fam"/>
    <property type="match status" value="1"/>
</dbReference>
<dbReference type="InterPro" id="IPR012792">
    <property type="entry name" value="3-oxoacid_CoA-transf_A"/>
</dbReference>
<accession>A0ABW6K126</accession>
<reference evidence="2 3" key="1">
    <citation type="submission" date="2024-08" db="EMBL/GenBank/DDBJ databases">
        <title>Two novel Cytobacillus novel species.</title>
        <authorList>
            <person name="Liu G."/>
        </authorList>
    </citation>
    <scope>NUCLEOTIDE SEQUENCE [LARGE SCALE GENOMIC DNA]</scope>
    <source>
        <strain evidence="2 3">FJAT-53684</strain>
    </source>
</reference>
<dbReference type="PANTHER" id="PTHR13707">
    <property type="entry name" value="KETOACID-COENZYME A TRANSFERASE"/>
    <property type="match status" value="1"/>
</dbReference>
<dbReference type="SMART" id="SM00882">
    <property type="entry name" value="CoA_trans"/>
    <property type="match status" value="1"/>
</dbReference>
<gene>
    <name evidence="2" type="ORF">ACFYKT_16140</name>
</gene>
<dbReference type="RefSeq" id="WP_389221724.1">
    <property type="nucleotide sequence ID" value="NZ_JBIACJ010000009.1"/>
</dbReference>